<gene>
    <name evidence="1" type="ORF">GM661_00535</name>
</gene>
<protein>
    <submittedName>
        <fullName evidence="1">DUF3383 family protein</fullName>
    </submittedName>
</protein>
<dbReference type="KEGG" id="ifn:GM661_00535"/>
<dbReference type="Pfam" id="PF11863">
    <property type="entry name" value="DUF3383"/>
    <property type="match status" value="1"/>
</dbReference>
<keyword evidence="2" id="KW-1185">Reference proteome</keyword>
<accession>A0A8A7K5W4</accession>
<dbReference type="InterPro" id="IPR021808">
    <property type="entry name" value="DUF3383"/>
</dbReference>
<reference evidence="1" key="1">
    <citation type="submission" date="2019-12" db="EMBL/GenBank/DDBJ databases">
        <authorList>
            <person name="zhang j."/>
            <person name="sun C.M."/>
        </authorList>
    </citation>
    <scope>NUCLEOTIDE SEQUENCE</scope>
    <source>
        <strain evidence="1">NS-1</strain>
    </source>
</reference>
<evidence type="ECO:0000313" key="1">
    <source>
        <dbReference type="EMBL" id="QTL96560.1"/>
    </source>
</evidence>
<organism evidence="1 2">
    <name type="scientific">Iocasia fonsfrigidae</name>
    <dbReference type="NCBI Taxonomy" id="2682810"/>
    <lineage>
        <taxon>Bacteria</taxon>
        <taxon>Bacillati</taxon>
        <taxon>Bacillota</taxon>
        <taxon>Clostridia</taxon>
        <taxon>Halanaerobiales</taxon>
        <taxon>Halanaerobiaceae</taxon>
        <taxon>Iocasia</taxon>
    </lineage>
</organism>
<dbReference type="AlphaFoldDB" id="A0A8A7K5W4"/>
<evidence type="ECO:0000313" key="2">
    <source>
        <dbReference type="Proteomes" id="UP000665020"/>
    </source>
</evidence>
<name>A0A8A7K5W4_9FIRM</name>
<dbReference type="EMBL" id="CP046640">
    <property type="protein sequence ID" value="QTL96560.1"/>
    <property type="molecule type" value="Genomic_DNA"/>
</dbReference>
<proteinExistence type="predicted"/>
<sequence length="356" mass="39143">MERLRKLIYKEGEKMSRFITINITDKTTPISQAGFGLGFILDPVADAGSEYDYVEIRSIDDIPANATQLAQDMANAYLSQQPNAGVLTMQGIYINETDGTATDIEEALNQVIEVNDDWYGLLLASREQADIEAADGWIPANKLFITSPVEADWTTLSAYSLLSDKTGVFPSTTEQYIDAAIMSRMFATDPGSATWKWKQLSGVENSGYTNADVSSMLSPGEGEPNMNPVIHEMGADYTAEGKTVTGEYLDIQRAIDWMDARLTENIFQLLINEDKISYTNAGISQITSAMKEIFRVGVNRGVIAEEDGEPLWNIDAPRRQDIPQNARANRNLPDVNFDFTAAGAIHSLTVSGVVQV</sequence>
<dbReference type="Proteomes" id="UP000665020">
    <property type="component" value="Chromosome"/>
</dbReference>